<dbReference type="Proteomes" id="UP000010552">
    <property type="component" value="Unassembled WGS sequence"/>
</dbReference>
<proteinExistence type="predicted"/>
<feature type="region of interest" description="Disordered" evidence="1">
    <location>
        <begin position="95"/>
        <end position="119"/>
    </location>
</feature>
<sequence>MLAAFYVHFVRVGAVSALKCDPSVRDASVWSCHGNGTEDAQDTVRGPFRAGSPRGATSGDTQHQCSGAMTVPLSRQHRTELRGAGRTRIPALEERQSAGCHRWKRQPGHGAGHGQRQDRLCRRGRGGGESLIGDAAAAGRDSEGIILHRSTVLRSSFVTMRKSEETRDTFAASRSLGRRGDDITAGDPADAVQAGPGGEAAAGGAGPTRHHVPRPGSVCEDTHPNQVTVYREPSRWSSNAKVAEETIQVTSD</sequence>
<feature type="compositionally biased region" description="Gly residues" evidence="1">
    <location>
        <begin position="195"/>
        <end position="206"/>
    </location>
</feature>
<protein>
    <submittedName>
        <fullName evidence="3">Uncharacterized protein</fullName>
    </submittedName>
</protein>
<reference evidence="4" key="1">
    <citation type="journal article" date="2013" name="Science">
        <title>Comparative analysis of bat genomes provides insight into the evolution of flight and immunity.</title>
        <authorList>
            <person name="Zhang G."/>
            <person name="Cowled C."/>
            <person name="Shi Z."/>
            <person name="Huang Z."/>
            <person name="Bishop-Lilly K.A."/>
            <person name="Fang X."/>
            <person name="Wynne J.W."/>
            <person name="Xiong Z."/>
            <person name="Baker M.L."/>
            <person name="Zhao W."/>
            <person name="Tachedjian M."/>
            <person name="Zhu Y."/>
            <person name="Zhou P."/>
            <person name="Jiang X."/>
            <person name="Ng J."/>
            <person name="Yang L."/>
            <person name="Wu L."/>
            <person name="Xiao J."/>
            <person name="Feng Y."/>
            <person name="Chen Y."/>
            <person name="Sun X."/>
            <person name="Zhang Y."/>
            <person name="Marsh G.A."/>
            <person name="Crameri G."/>
            <person name="Broder C.C."/>
            <person name="Frey K.G."/>
            <person name="Wang L.F."/>
            <person name="Wang J."/>
        </authorList>
    </citation>
    <scope>NUCLEOTIDE SEQUENCE [LARGE SCALE GENOMIC DNA]</scope>
</reference>
<feature type="chain" id="PRO_5003969748" evidence="2">
    <location>
        <begin position="18"/>
        <end position="252"/>
    </location>
</feature>
<evidence type="ECO:0000313" key="4">
    <source>
        <dbReference type="Proteomes" id="UP000010552"/>
    </source>
</evidence>
<dbReference type="EMBL" id="KB030428">
    <property type="protein sequence ID" value="ELK16854.1"/>
    <property type="molecule type" value="Genomic_DNA"/>
</dbReference>
<gene>
    <name evidence="3" type="ORF">PAL_GLEAN10004690</name>
</gene>
<dbReference type="InParanoid" id="L5KZE8"/>
<evidence type="ECO:0000313" key="3">
    <source>
        <dbReference type="EMBL" id="ELK16854.1"/>
    </source>
</evidence>
<feature type="signal peptide" evidence="2">
    <location>
        <begin position="1"/>
        <end position="17"/>
    </location>
</feature>
<keyword evidence="2" id="KW-0732">Signal</keyword>
<accession>L5KZE8</accession>
<feature type="region of interest" description="Disordered" evidence="1">
    <location>
        <begin position="36"/>
        <end position="65"/>
    </location>
</feature>
<dbReference type="AlphaFoldDB" id="L5KZE8"/>
<name>L5KZE8_PTEAL</name>
<feature type="region of interest" description="Disordered" evidence="1">
    <location>
        <begin position="162"/>
        <end position="252"/>
    </location>
</feature>
<keyword evidence="4" id="KW-1185">Reference proteome</keyword>
<evidence type="ECO:0000256" key="2">
    <source>
        <dbReference type="SAM" id="SignalP"/>
    </source>
</evidence>
<organism evidence="3 4">
    <name type="scientific">Pteropus alecto</name>
    <name type="common">Black flying fox</name>
    <dbReference type="NCBI Taxonomy" id="9402"/>
    <lineage>
        <taxon>Eukaryota</taxon>
        <taxon>Metazoa</taxon>
        <taxon>Chordata</taxon>
        <taxon>Craniata</taxon>
        <taxon>Vertebrata</taxon>
        <taxon>Euteleostomi</taxon>
        <taxon>Mammalia</taxon>
        <taxon>Eutheria</taxon>
        <taxon>Laurasiatheria</taxon>
        <taxon>Chiroptera</taxon>
        <taxon>Yinpterochiroptera</taxon>
        <taxon>Pteropodoidea</taxon>
        <taxon>Pteropodidae</taxon>
        <taxon>Pteropodinae</taxon>
        <taxon>Pteropus</taxon>
    </lineage>
</organism>
<evidence type="ECO:0000256" key="1">
    <source>
        <dbReference type="SAM" id="MobiDB-lite"/>
    </source>
</evidence>